<organism evidence="1 2">
    <name type="scientific">Fibrella forsythiae</name>
    <dbReference type="NCBI Taxonomy" id="2817061"/>
    <lineage>
        <taxon>Bacteria</taxon>
        <taxon>Pseudomonadati</taxon>
        <taxon>Bacteroidota</taxon>
        <taxon>Cytophagia</taxon>
        <taxon>Cytophagales</taxon>
        <taxon>Spirosomataceae</taxon>
        <taxon>Fibrella</taxon>
    </lineage>
</organism>
<evidence type="ECO:0000313" key="2">
    <source>
        <dbReference type="Proteomes" id="UP000664628"/>
    </source>
</evidence>
<dbReference type="RefSeq" id="WP_207331521.1">
    <property type="nucleotide sequence ID" value="NZ_JAFMYW010000008.1"/>
</dbReference>
<dbReference type="Proteomes" id="UP000664628">
    <property type="component" value="Unassembled WGS sequence"/>
</dbReference>
<protein>
    <submittedName>
        <fullName evidence="1">Uncharacterized protein</fullName>
    </submittedName>
</protein>
<sequence length="125" mass="14360">MAEFFIHVELLEADSTHYTELHHIMVQDGFHDFVETEDKKTRYSLGQGLFRSFWALGHEEIQSNNHVASQMLFVAKQSIEKLGKPYRVLVTRNALATGSGLRPRFKYDVEIFSSVENDIASETPQ</sequence>
<name>A0ABS3JNL7_9BACT</name>
<gene>
    <name evidence="1" type="ORF">J2I46_23500</name>
</gene>
<reference evidence="1 2" key="1">
    <citation type="submission" date="2021-03" db="EMBL/GenBank/DDBJ databases">
        <title>Fibrella sp. HMF5405 genome sequencing and assembly.</title>
        <authorList>
            <person name="Kang H."/>
            <person name="Kim H."/>
            <person name="Bae S."/>
            <person name="Joh K."/>
        </authorList>
    </citation>
    <scope>NUCLEOTIDE SEQUENCE [LARGE SCALE GENOMIC DNA]</scope>
    <source>
        <strain evidence="1 2">HMF5405</strain>
    </source>
</reference>
<evidence type="ECO:0000313" key="1">
    <source>
        <dbReference type="EMBL" id="MBO0951570.1"/>
    </source>
</evidence>
<comment type="caution">
    <text evidence="1">The sequence shown here is derived from an EMBL/GenBank/DDBJ whole genome shotgun (WGS) entry which is preliminary data.</text>
</comment>
<dbReference type="EMBL" id="JAFMYW010000008">
    <property type="protein sequence ID" value="MBO0951570.1"/>
    <property type="molecule type" value="Genomic_DNA"/>
</dbReference>
<keyword evidence="2" id="KW-1185">Reference proteome</keyword>
<proteinExistence type="predicted"/>
<accession>A0ABS3JNL7</accession>